<dbReference type="InterPro" id="IPR022742">
    <property type="entry name" value="Hydrolase_4"/>
</dbReference>
<name>A0A1I5SKT2_9RHOB</name>
<sequence length="310" mass="33982">MHADVADGPEGGAAHWLTTQDGTRVRVAHWPTGGRGTVLLFPGRTEYVEKYGRVAREFGARGFSTIAIDWRGQGLADRMLDDPLSGHVMHFSDYQQDASAMLRAARGLGLPEPFHLVAHSMGGCIGLRALMEGLPVRSAMFSAPMWGIRLAPAIRPLAWSLSWGLRAVGLDHRYAPGTSANTVVGASPFDENSLTSDRDSFDYMVAQVQTYPDLSLGGPSMRWLYEALKETRALDARPSPDLPTTTFVGTDETIVDVDRIHARMKRWPGGRLEVASAARHEIMMEVPATRQRFFNAAAAQFLHAQEVEPA</sequence>
<evidence type="ECO:0000313" key="3">
    <source>
        <dbReference type="Proteomes" id="UP000199356"/>
    </source>
</evidence>
<evidence type="ECO:0000313" key="2">
    <source>
        <dbReference type="EMBL" id="SFP71360.1"/>
    </source>
</evidence>
<keyword evidence="3" id="KW-1185">Reference proteome</keyword>
<dbReference type="EMBL" id="FOXA01000011">
    <property type="protein sequence ID" value="SFP71360.1"/>
    <property type="molecule type" value="Genomic_DNA"/>
</dbReference>
<gene>
    <name evidence="2" type="ORF">SAMN04488047_11168</name>
</gene>
<feature type="domain" description="Serine aminopeptidase S33" evidence="1">
    <location>
        <begin position="35"/>
        <end position="285"/>
    </location>
</feature>
<accession>A0A1I5SKT2</accession>
<dbReference type="Gene3D" id="3.40.50.1820">
    <property type="entry name" value="alpha/beta hydrolase"/>
    <property type="match status" value="1"/>
</dbReference>
<dbReference type="AlphaFoldDB" id="A0A1I5SKT2"/>
<dbReference type="InterPro" id="IPR051044">
    <property type="entry name" value="MAG_DAG_Lipase"/>
</dbReference>
<organism evidence="2 3">
    <name type="scientific">Tranquillimonas alkanivorans</name>
    <dbReference type="NCBI Taxonomy" id="441119"/>
    <lineage>
        <taxon>Bacteria</taxon>
        <taxon>Pseudomonadati</taxon>
        <taxon>Pseudomonadota</taxon>
        <taxon>Alphaproteobacteria</taxon>
        <taxon>Rhodobacterales</taxon>
        <taxon>Roseobacteraceae</taxon>
        <taxon>Tranquillimonas</taxon>
    </lineage>
</organism>
<dbReference type="STRING" id="441119.SAMN04488047_11168"/>
<protein>
    <submittedName>
        <fullName evidence="2">Lysophospholipase</fullName>
    </submittedName>
</protein>
<proteinExistence type="predicted"/>
<dbReference type="PANTHER" id="PTHR11614">
    <property type="entry name" value="PHOSPHOLIPASE-RELATED"/>
    <property type="match status" value="1"/>
</dbReference>
<dbReference type="InterPro" id="IPR029058">
    <property type="entry name" value="AB_hydrolase_fold"/>
</dbReference>
<reference evidence="2 3" key="1">
    <citation type="submission" date="2016-10" db="EMBL/GenBank/DDBJ databases">
        <authorList>
            <person name="de Groot N.N."/>
        </authorList>
    </citation>
    <scope>NUCLEOTIDE SEQUENCE [LARGE SCALE GENOMIC DNA]</scope>
    <source>
        <strain evidence="2 3">DSM 19547</strain>
    </source>
</reference>
<dbReference type="Proteomes" id="UP000199356">
    <property type="component" value="Unassembled WGS sequence"/>
</dbReference>
<evidence type="ECO:0000259" key="1">
    <source>
        <dbReference type="Pfam" id="PF12146"/>
    </source>
</evidence>
<dbReference type="SUPFAM" id="SSF53474">
    <property type="entry name" value="alpha/beta-Hydrolases"/>
    <property type="match status" value="1"/>
</dbReference>
<dbReference type="Pfam" id="PF12146">
    <property type="entry name" value="Hydrolase_4"/>
    <property type="match status" value="1"/>
</dbReference>